<feature type="transmembrane region" description="Helical" evidence="1">
    <location>
        <begin position="12"/>
        <end position="29"/>
    </location>
</feature>
<gene>
    <name evidence="2" type="ORF">S12H4_58093</name>
</gene>
<reference evidence="2" key="1">
    <citation type="journal article" date="2014" name="Front. Microbiol.">
        <title>High frequency of phylogenetically diverse reductive dehalogenase-homologous genes in deep subseafloor sedimentary metagenomes.</title>
        <authorList>
            <person name="Kawai M."/>
            <person name="Futagami T."/>
            <person name="Toyoda A."/>
            <person name="Takaki Y."/>
            <person name="Nishi S."/>
            <person name="Hori S."/>
            <person name="Arai W."/>
            <person name="Tsubouchi T."/>
            <person name="Morono Y."/>
            <person name="Uchiyama I."/>
            <person name="Ito T."/>
            <person name="Fujiyama A."/>
            <person name="Inagaki F."/>
            <person name="Takami H."/>
        </authorList>
    </citation>
    <scope>NUCLEOTIDE SEQUENCE</scope>
    <source>
        <strain evidence="2">Expedition CK06-06</strain>
    </source>
</reference>
<keyword evidence="1" id="KW-1133">Transmembrane helix</keyword>
<dbReference type="EMBL" id="BARW01037680">
    <property type="protein sequence ID" value="GAJ17339.1"/>
    <property type="molecule type" value="Genomic_DNA"/>
</dbReference>
<keyword evidence="1" id="KW-0472">Membrane</keyword>
<evidence type="ECO:0000256" key="1">
    <source>
        <dbReference type="SAM" id="Phobius"/>
    </source>
</evidence>
<feature type="non-terminal residue" evidence="2">
    <location>
        <position position="77"/>
    </location>
</feature>
<proteinExistence type="predicted"/>
<comment type="caution">
    <text evidence="2">The sequence shown here is derived from an EMBL/GenBank/DDBJ whole genome shotgun (WGS) entry which is preliminary data.</text>
</comment>
<evidence type="ECO:0000313" key="2">
    <source>
        <dbReference type="EMBL" id="GAJ17339.1"/>
    </source>
</evidence>
<organism evidence="2">
    <name type="scientific">marine sediment metagenome</name>
    <dbReference type="NCBI Taxonomy" id="412755"/>
    <lineage>
        <taxon>unclassified sequences</taxon>
        <taxon>metagenomes</taxon>
        <taxon>ecological metagenomes</taxon>
    </lineage>
</organism>
<name>X1UII3_9ZZZZ</name>
<accession>X1UII3</accession>
<keyword evidence="1" id="KW-0812">Transmembrane</keyword>
<dbReference type="AlphaFoldDB" id="X1UII3"/>
<sequence>MFPAVFGLKATILYNLVGIGISILGGMLIQKLGMEKFIQPEFLKFKSKKQVEAESNYKKVPLKSLMKHWTSEAMDIT</sequence>
<protein>
    <submittedName>
        <fullName evidence="2">Uncharacterized protein</fullName>
    </submittedName>
</protein>